<evidence type="ECO:0000313" key="2">
    <source>
        <dbReference type="Proteomes" id="UP000294998"/>
    </source>
</evidence>
<dbReference type="RefSeq" id="WP_005646127.1">
    <property type="nucleotide sequence ID" value="NZ_JTLY01000011.1"/>
</dbReference>
<proteinExistence type="predicted"/>
<dbReference type="AlphaFoldDB" id="A0AAQ2BKC0"/>
<comment type="caution">
    <text evidence="1">The sequence shown here is derived from an EMBL/GenBank/DDBJ whole genome shotgun (WGS) entry which is preliminary data.</text>
</comment>
<gene>
    <name evidence="1" type="ORF">EGH31_1759</name>
</gene>
<dbReference type="EMBL" id="RWKG01000044">
    <property type="protein sequence ID" value="TDN40727.1"/>
    <property type="molecule type" value="Genomic_DNA"/>
</dbReference>
<sequence length="55" mass="6430">MQIALPNTQTFEKKEPLYTNEELHLLHQLENGLVKSTSHEDVMKNLKQVLKLDEI</sequence>
<protein>
    <submittedName>
        <fullName evidence="1">Uncharacterized protein</fullName>
    </submittedName>
</protein>
<reference evidence="1 2" key="1">
    <citation type="submission" date="2018-12" db="EMBL/GenBank/DDBJ databases">
        <authorList>
            <person name="Fluit A.C."/>
        </authorList>
    </citation>
    <scope>NUCLEOTIDE SEQUENCE [LARGE SCALE GENOMIC DNA]</scope>
    <source>
        <strain evidence="1 2">16-549009</strain>
    </source>
</reference>
<evidence type="ECO:0000313" key="1">
    <source>
        <dbReference type="EMBL" id="TDN40727.1"/>
    </source>
</evidence>
<organism evidence="1 2">
    <name type="scientific">Haemophilus haemolyticus</name>
    <dbReference type="NCBI Taxonomy" id="726"/>
    <lineage>
        <taxon>Bacteria</taxon>
        <taxon>Pseudomonadati</taxon>
        <taxon>Pseudomonadota</taxon>
        <taxon>Gammaproteobacteria</taxon>
        <taxon>Pasteurellales</taxon>
        <taxon>Pasteurellaceae</taxon>
        <taxon>Haemophilus</taxon>
    </lineage>
</organism>
<dbReference type="Proteomes" id="UP000294998">
    <property type="component" value="Unassembled WGS sequence"/>
</dbReference>
<name>A0AAQ2BKC0_HAEHA</name>
<accession>A0AAQ2BKC0</accession>